<dbReference type="Gene3D" id="3.40.50.1010">
    <property type="entry name" value="5'-nuclease"/>
    <property type="match status" value="1"/>
</dbReference>
<gene>
    <name evidence="2" type="ORF">DSM107003_19090</name>
</gene>
<dbReference type="Pfam" id="PF01850">
    <property type="entry name" value="PIN"/>
    <property type="match status" value="1"/>
</dbReference>
<dbReference type="PANTHER" id="PTHR42188:SF1">
    <property type="entry name" value="23S RRNA-SPECIFIC ENDONUCLEASE VAPC20"/>
    <property type="match status" value="1"/>
</dbReference>
<dbReference type="InterPro" id="IPR002716">
    <property type="entry name" value="PIN_dom"/>
</dbReference>
<dbReference type="EMBL" id="RSCM01000005">
    <property type="protein sequence ID" value="RUS97168.1"/>
    <property type="molecule type" value="Genomic_DNA"/>
</dbReference>
<dbReference type="Proteomes" id="UP000276103">
    <property type="component" value="Unassembled WGS sequence"/>
</dbReference>
<dbReference type="GO" id="GO:0004521">
    <property type="term" value="F:RNA endonuclease activity"/>
    <property type="evidence" value="ECO:0007669"/>
    <property type="project" value="InterPro"/>
</dbReference>
<keyword evidence="3" id="KW-1185">Reference proteome</keyword>
<dbReference type="PANTHER" id="PTHR42188">
    <property type="entry name" value="23S RRNA-SPECIFIC ENDONUCLEASE VAPC20"/>
    <property type="match status" value="1"/>
</dbReference>
<sequence>MKNIHFLDTSYILALEIKNEYAHHQVIQNWSTLAISKPLLVTTTYVFDEIVTFLNSRNLHHKAVEIGNQLLESPDIELVEIDQVLFNQGWEYFQKYHDKSYSLTDCLSFVVMEDRKISTALTLDNHFRQAGFKILPS</sequence>
<accession>A0A3S1C8F1</accession>
<dbReference type="SUPFAM" id="SSF88723">
    <property type="entry name" value="PIN domain-like"/>
    <property type="match status" value="1"/>
</dbReference>
<evidence type="ECO:0000259" key="1">
    <source>
        <dbReference type="Pfam" id="PF01850"/>
    </source>
</evidence>
<dbReference type="InterPro" id="IPR029060">
    <property type="entry name" value="PIN-like_dom_sf"/>
</dbReference>
<name>A0A3S1C8F1_ANAVA</name>
<feature type="domain" description="PIN" evidence="1">
    <location>
        <begin position="6"/>
        <end position="132"/>
    </location>
</feature>
<dbReference type="OrthoDB" id="164456at2"/>
<evidence type="ECO:0000313" key="3">
    <source>
        <dbReference type="Proteomes" id="UP000276103"/>
    </source>
</evidence>
<dbReference type="RefSeq" id="WP_127053722.1">
    <property type="nucleotide sequence ID" value="NZ_RSCM01000005.1"/>
</dbReference>
<evidence type="ECO:0000313" key="2">
    <source>
        <dbReference type="EMBL" id="RUS97168.1"/>
    </source>
</evidence>
<dbReference type="InterPro" id="IPR039018">
    <property type="entry name" value="VapC20-like"/>
</dbReference>
<dbReference type="GO" id="GO:0016075">
    <property type="term" value="P:rRNA catabolic process"/>
    <property type="evidence" value="ECO:0007669"/>
    <property type="project" value="TreeGrafter"/>
</dbReference>
<proteinExistence type="predicted"/>
<reference evidence="2 3" key="1">
    <citation type="journal article" date="2019" name="Genome Biol. Evol.">
        <title>Day and night: Metabolic profiles and evolutionary relationships of six axenic non-marine cyanobacteria.</title>
        <authorList>
            <person name="Will S.E."/>
            <person name="Henke P."/>
            <person name="Boedeker C."/>
            <person name="Huang S."/>
            <person name="Brinkmann H."/>
            <person name="Rohde M."/>
            <person name="Jarek M."/>
            <person name="Friedl T."/>
            <person name="Seufert S."/>
            <person name="Schumacher M."/>
            <person name="Overmann J."/>
            <person name="Neumann-Schaal M."/>
            <person name="Petersen J."/>
        </authorList>
    </citation>
    <scope>NUCLEOTIDE SEQUENCE [LARGE SCALE GENOMIC DNA]</scope>
    <source>
        <strain evidence="2 3">SAG 1403-4b</strain>
    </source>
</reference>
<protein>
    <recommendedName>
        <fullName evidence="1">PIN domain-containing protein</fullName>
    </recommendedName>
</protein>
<organism evidence="2 3">
    <name type="scientific">Trichormus variabilis SAG 1403-4b</name>
    <dbReference type="NCBI Taxonomy" id="447716"/>
    <lineage>
        <taxon>Bacteria</taxon>
        <taxon>Bacillati</taxon>
        <taxon>Cyanobacteriota</taxon>
        <taxon>Cyanophyceae</taxon>
        <taxon>Nostocales</taxon>
        <taxon>Nostocaceae</taxon>
        <taxon>Trichormus</taxon>
    </lineage>
</organism>
<dbReference type="AlphaFoldDB" id="A0A3S1C8F1"/>
<comment type="caution">
    <text evidence="2">The sequence shown here is derived from an EMBL/GenBank/DDBJ whole genome shotgun (WGS) entry which is preliminary data.</text>
</comment>